<accession>X1U7R9</accession>
<protein>
    <submittedName>
        <fullName evidence="1">Uncharacterized protein</fullName>
    </submittedName>
</protein>
<dbReference type="AlphaFoldDB" id="X1U7R9"/>
<sequence>MGHIKDIKSNLDPQAFPGATFEIAGEVPASQCSEAKIEGTKGATIASQDRLTDPGKFTGYNLAGKHVTVTSPPENAGKVDAGKGGDVCDGVFTVGDGAGGFVDLGFLALGYGWGVIY</sequence>
<feature type="non-terminal residue" evidence="1">
    <location>
        <position position="117"/>
    </location>
</feature>
<evidence type="ECO:0000313" key="1">
    <source>
        <dbReference type="EMBL" id="GAI99661.1"/>
    </source>
</evidence>
<gene>
    <name evidence="1" type="ORF">S12H4_29725</name>
</gene>
<organism evidence="1">
    <name type="scientific">marine sediment metagenome</name>
    <dbReference type="NCBI Taxonomy" id="412755"/>
    <lineage>
        <taxon>unclassified sequences</taxon>
        <taxon>metagenomes</taxon>
        <taxon>ecological metagenomes</taxon>
    </lineage>
</organism>
<comment type="caution">
    <text evidence="1">The sequence shown here is derived from an EMBL/GenBank/DDBJ whole genome shotgun (WGS) entry which is preliminary data.</text>
</comment>
<name>X1U7R9_9ZZZZ</name>
<dbReference type="EMBL" id="BARW01017172">
    <property type="protein sequence ID" value="GAI99661.1"/>
    <property type="molecule type" value="Genomic_DNA"/>
</dbReference>
<proteinExistence type="predicted"/>
<reference evidence="1" key="1">
    <citation type="journal article" date="2014" name="Front. Microbiol.">
        <title>High frequency of phylogenetically diverse reductive dehalogenase-homologous genes in deep subseafloor sedimentary metagenomes.</title>
        <authorList>
            <person name="Kawai M."/>
            <person name="Futagami T."/>
            <person name="Toyoda A."/>
            <person name="Takaki Y."/>
            <person name="Nishi S."/>
            <person name="Hori S."/>
            <person name="Arai W."/>
            <person name="Tsubouchi T."/>
            <person name="Morono Y."/>
            <person name="Uchiyama I."/>
            <person name="Ito T."/>
            <person name="Fujiyama A."/>
            <person name="Inagaki F."/>
            <person name="Takami H."/>
        </authorList>
    </citation>
    <scope>NUCLEOTIDE SEQUENCE</scope>
    <source>
        <strain evidence="1">Expedition CK06-06</strain>
    </source>
</reference>